<dbReference type="InterPro" id="IPR023298">
    <property type="entry name" value="ATPase_P-typ_TM_dom_sf"/>
</dbReference>
<dbReference type="EMBL" id="PGTM01000074">
    <property type="protein sequence ID" value="PJF36168.1"/>
    <property type="molecule type" value="Genomic_DNA"/>
</dbReference>
<dbReference type="InterPro" id="IPR036412">
    <property type="entry name" value="HAD-like_sf"/>
</dbReference>
<dbReference type="Pfam" id="PF00702">
    <property type="entry name" value="Hydrolase"/>
    <property type="match status" value="1"/>
</dbReference>
<evidence type="ECO:0000313" key="11">
    <source>
        <dbReference type="EMBL" id="PJF36168.1"/>
    </source>
</evidence>
<dbReference type="Pfam" id="PF00690">
    <property type="entry name" value="Cation_ATPase_N"/>
    <property type="match status" value="1"/>
</dbReference>
<dbReference type="Gene3D" id="2.70.150.10">
    <property type="entry name" value="Calcium-transporting ATPase, cytoplasmic transduction domain A"/>
    <property type="match status" value="1"/>
</dbReference>
<feature type="transmembrane region" description="Helical" evidence="8">
    <location>
        <begin position="274"/>
        <end position="301"/>
    </location>
</feature>
<evidence type="ECO:0000259" key="9">
    <source>
        <dbReference type="Pfam" id="PF00122"/>
    </source>
</evidence>
<evidence type="ECO:0000256" key="3">
    <source>
        <dbReference type="ARBA" id="ARBA00022741"/>
    </source>
</evidence>
<reference evidence="11 12" key="1">
    <citation type="submission" date="2017-11" db="EMBL/GenBank/DDBJ databases">
        <title>Evolution of Phototrophy in the Chloroflexi Phylum Driven by Horizontal Gene Transfer.</title>
        <authorList>
            <person name="Ward L.M."/>
            <person name="Hemp J."/>
            <person name="Shih P.M."/>
            <person name="Mcglynn S.E."/>
            <person name="Fischer W."/>
        </authorList>
    </citation>
    <scope>NUCLEOTIDE SEQUENCE [LARGE SCALE GENOMIC DNA]</scope>
    <source>
        <strain evidence="11">JP3_13</strain>
    </source>
</reference>
<keyword evidence="5" id="KW-1278">Translocase</keyword>
<evidence type="ECO:0000256" key="4">
    <source>
        <dbReference type="ARBA" id="ARBA00022840"/>
    </source>
</evidence>
<dbReference type="Gene3D" id="3.40.1110.10">
    <property type="entry name" value="Calcium-transporting ATPase, cytoplasmic domain N"/>
    <property type="match status" value="1"/>
</dbReference>
<feature type="transmembrane region" description="Helical" evidence="8">
    <location>
        <begin position="237"/>
        <end position="262"/>
    </location>
</feature>
<dbReference type="PRINTS" id="PR00120">
    <property type="entry name" value="HATPASE"/>
</dbReference>
<feature type="domain" description="P-type ATPase A" evidence="9">
    <location>
        <begin position="124"/>
        <end position="222"/>
    </location>
</feature>
<comment type="caution">
    <text evidence="11">The sequence shown here is derived from an EMBL/GenBank/DDBJ whole genome shotgun (WGS) entry which is preliminary data.</text>
</comment>
<dbReference type="GO" id="GO:0016020">
    <property type="term" value="C:membrane"/>
    <property type="evidence" value="ECO:0007669"/>
    <property type="project" value="UniProtKB-SubCell"/>
</dbReference>
<proteinExistence type="predicted"/>
<dbReference type="InterPro" id="IPR004014">
    <property type="entry name" value="ATPase_P-typ_cation-transptr_N"/>
</dbReference>
<evidence type="ECO:0000256" key="7">
    <source>
        <dbReference type="ARBA" id="ARBA00023136"/>
    </source>
</evidence>
<feature type="transmembrane region" description="Helical" evidence="8">
    <location>
        <begin position="93"/>
        <end position="114"/>
    </location>
</feature>
<dbReference type="SFLD" id="SFLDF00027">
    <property type="entry name" value="p-type_atpase"/>
    <property type="match status" value="1"/>
</dbReference>
<feature type="transmembrane region" description="Helical" evidence="8">
    <location>
        <begin position="625"/>
        <end position="646"/>
    </location>
</feature>
<evidence type="ECO:0000313" key="12">
    <source>
        <dbReference type="Proteomes" id="UP000229681"/>
    </source>
</evidence>
<dbReference type="PROSITE" id="PS00154">
    <property type="entry name" value="ATPASE_E1_E2"/>
    <property type="match status" value="1"/>
</dbReference>
<feature type="transmembrane region" description="Helical" evidence="8">
    <location>
        <begin position="731"/>
        <end position="750"/>
    </location>
</feature>
<dbReference type="InterPro" id="IPR023299">
    <property type="entry name" value="ATPase_P-typ_cyto_dom_N"/>
</dbReference>
<feature type="transmembrane region" description="Helical" evidence="8">
    <location>
        <begin position="794"/>
        <end position="815"/>
    </location>
</feature>
<feature type="transmembrane region" description="Helical" evidence="8">
    <location>
        <begin position="685"/>
        <end position="711"/>
    </location>
</feature>
<dbReference type="InterPro" id="IPR001757">
    <property type="entry name" value="P_typ_ATPase"/>
</dbReference>
<dbReference type="NCBIfam" id="TIGR01494">
    <property type="entry name" value="ATPase_P-type"/>
    <property type="match status" value="2"/>
</dbReference>
<name>A0A2M8PF36_9CHLR</name>
<dbReference type="InterPro" id="IPR023214">
    <property type="entry name" value="HAD_sf"/>
</dbReference>
<dbReference type="InterPro" id="IPR059000">
    <property type="entry name" value="ATPase_P-type_domA"/>
</dbReference>
<dbReference type="Pfam" id="PF00122">
    <property type="entry name" value="E1-E2_ATPase"/>
    <property type="match status" value="1"/>
</dbReference>
<gene>
    <name evidence="11" type="ORF">CUN49_06795</name>
</gene>
<dbReference type="AlphaFoldDB" id="A0A2M8PF36"/>
<organism evidence="11 12">
    <name type="scientific">Candidatus Thermofonsia Clade 1 bacterium</name>
    <dbReference type="NCBI Taxonomy" id="2364210"/>
    <lineage>
        <taxon>Bacteria</taxon>
        <taxon>Bacillati</taxon>
        <taxon>Chloroflexota</taxon>
        <taxon>Candidatus Thermofontia</taxon>
        <taxon>Candidatus Thermofonsia Clade 1</taxon>
    </lineage>
</organism>
<evidence type="ECO:0000256" key="1">
    <source>
        <dbReference type="ARBA" id="ARBA00004141"/>
    </source>
</evidence>
<evidence type="ECO:0000256" key="2">
    <source>
        <dbReference type="ARBA" id="ARBA00022692"/>
    </source>
</evidence>
<dbReference type="Gene3D" id="1.20.1110.10">
    <property type="entry name" value="Calcium-transporting ATPase, transmembrane domain"/>
    <property type="match status" value="1"/>
</dbReference>
<dbReference type="Proteomes" id="UP000229681">
    <property type="component" value="Unassembled WGS sequence"/>
</dbReference>
<sequence>MRKVQQCAFASHPSRKQHRCTSMNLIAKLPQEERGLTSAEVAERVARGETNAFKVQVGRTYWEILRDNLFNVFNFVLATLGIAMIIFQDYLNLLFASFSVVMNSIIGLVQEIAAKRALDRLAALSMQQVKVWRDGKLTEVPLSEVVKDDLLPLEAGDKVVVDGVVVAADSLELNEALLTGESDAVLKEVGAKLYSGSFVVAGAGLMRATAVGAASTINKLSATAKAYRHPLTPTQRYIANLVQIAVFVMLIFGPMTIIGGFVVHLPTIEIVRNAVVLVTSMVPQGLVLVTTISLSIGALIISRQRTLVQRINAVESMANVNVLCFDKTGTLTRNQLHVTEIIPLNGAQPEALHSHLQRYVANLATQNRTAGAIAAYVGADGSNAVKQREIPFTSARKWGAIVFESETLIMGAPERVLDPEHDAAALQEAHARAKRGERVIAFARSSEAPTDSALPEKRDALALIAMSDQIRPEIAQTIAQFKALGVQLKVISGDNAETVRAIAEQAGMAIQGAYTGDQLEAMSAAEFADAVREANLFARVEPETKRKIVRTLKAQGAYVAMVGDGVNDVPALKEANMAVAMNDGAQIAKDVADLVLLDNSMATLPNAFERGKTITQKIFGSTRIFLTKNFFTVLAFIFVGFMALPFATTPILISWLTFGMVNVPGILITFGLLRPRYLANFADDVMRYVLSATVVGGLIMSILYAALYLVLRGDVEVGVIELAARDEARSGILVFMTLFCLVVFWNTFGIELFAPQTFKTRPYLVALGIALVLLTLAPPYFLPQIFQGWSNPRFLVFAAAVVAAGIAAVALHVLYQSRQLEQLARQA</sequence>
<feature type="transmembrane region" description="Helical" evidence="8">
    <location>
        <begin position="762"/>
        <end position="782"/>
    </location>
</feature>
<dbReference type="InterPro" id="IPR008250">
    <property type="entry name" value="ATPase_P-typ_transduc_dom_A_sf"/>
</dbReference>
<keyword evidence="3" id="KW-0547">Nucleotide-binding</keyword>
<dbReference type="GO" id="GO:0016887">
    <property type="term" value="F:ATP hydrolysis activity"/>
    <property type="evidence" value="ECO:0007669"/>
    <property type="project" value="InterPro"/>
</dbReference>
<dbReference type="PRINTS" id="PR00119">
    <property type="entry name" value="CATATPASE"/>
</dbReference>
<keyword evidence="4" id="KW-0067">ATP-binding</keyword>
<comment type="subcellular location">
    <subcellularLocation>
        <location evidence="1">Membrane</location>
        <topology evidence="1">Multi-pass membrane protein</topology>
    </subcellularLocation>
</comment>
<feature type="transmembrane region" description="Helical" evidence="8">
    <location>
        <begin position="69"/>
        <end position="87"/>
    </location>
</feature>
<evidence type="ECO:0000256" key="5">
    <source>
        <dbReference type="ARBA" id="ARBA00022967"/>
    </source>
</evidence>
<keyword evidence="6 8" id="KW-1133">Transmembrane helix</keyword>
<evidence type="ECO:0000256" key="6">
    <source>
        <dbReference type="ARBA" id="ARBA00022989"/>
    </source>
</evidence>
<dbReference type="SUPFAM" id="SSF81665">
    <property type="entry name" value="Calcium ATPase, transmembrane domain M"/>
    <property type="match status" value="1"/>
</dbReference>
<dbReference type="GO" id="GO:0005524">
    <property type="term" value="F:ATP binding"/>
    <property type="evidence" value="ECO:0007669"/>
    <property type="project" value="UniProtKB-KW"/>
</dbReference>
<dbReference type="InterPro" id="IPR044492">
    <property type="entry name" value="P_typ_ATPase_HD_dom"/>
</dbReference>
<protein>
    <submittedName>
        <fullName evidence="11">ATPase P</fullName>
    </submittedName>
</protein>
<keyword evidence="2 8" id="KW-0812">Transmembrane</keyword>
<feature type="domain" description="Cation-transporting P-type ATPase N-terminal" evidence="10">
    <location>
        <begin position="23"/>
        <end position="82"/>
    </location>
</feature>
<feature type="transmembrane region" description="Helical" evidence="8">
    <location>
        <begin position="652"/>
        <end position="673"/>
    </location>
</feature>
<evidence type="ECO:0000256" key="8">
    <source>
        <dbReference type="SAM" id="Phobius"/>
    </source>
</evidence>
<keyword evidence="7 8" id="KW-0472">Membrane</keyword>
<dbReference type="PANTHER" id="PTHR42861">
    <property type="entry name" value="CALCIUM-TRANSPORTING ATPASE"/>
    <property type="match status" value="1"/>
</dbReference>
<dbReference type="SUPFAM" id="SSF81653">
    <property type="entry name" value="Calcium ATPase, transduction domain A"/>
    <property type="match status" value="1"/>
</dbReference>
<dbReference type="InterPro" id="IPR018303">
    <property type="entry name" value="ATPase_P-typ_P_site"/>
</dbReference>
<dbReference type="SUPFAM" id="SSF56784">
    <property type="entry name" value="HAD-like"/>
    <property type="match status" value="1"/>
</dbReference>
<accession>A0A2M8PF36</accession>
<dbReference type="Gene3D" id="3.40.50.1000">
    <property type="entry name" value="HAD superfamily/HAD-like"/>
    <property type="match status" value="1"/>
</dbReference>
<dbReference type="SFLD" id="SFLDS00003">
    <property type="entry name" value="Haloacid_Dehalogenase"/>
    <property type="match status" value="1"/>
</dbReference>
<evidence type="ECO:0000259" key="10">
    <source>
        <dbReference type="Pfam" id="PF00690"/>
    </source>
</evidence>
<dbReference type="SFLD" id="SFLDG00002">
    <property type="entry name" value="C1.7:_P-type_atpase_like"/>
    <property type="match status" value="1"/>
</dbReference>